<sequence>MKVFGFLTAALLSTAVSARSSWTSNTEKALEETLPVPGDNPLLFCTKPEKDILTIKKVDLTPNPPKAGNTLTITASGTFEEDVEEGAKVHLQVKYGLIRIINQEADLCETVKNVDLECPLKKGDMVLTKDVELPKEIPPGKYTVLADVYTKDNEKITCLTATVTFSRAGGFEIVKDL</sequence>
<gene>
    <name evidence="1" type="primary">NPC2</name>
    <name evidence="1" type="ORF">M8818_003676</name>
</gene>
<accession>A0ACC3SEG7</accession>
<evidence type="ECO:0000313" key="2">
    <source>
        <dbReference type="Proteomes" id="UP001320706"/>
    </source>
</evidence>
<evidence type="ECO:0000313" key="1">
    <source>
        <dbReference type="EMBL" id="KAK8210188.1"/>
    </source>
</evidence>
<reference evidence="1" key="1">
    <citation type="submission" date="2024-02" db="EMBL/GenBank/DDBJ databases">
        <title>Metagenome Assembled Genome of Zalaria obscura JY119.</title>
        <authorList>
            <person name="Vighnesh L."/>
            <person name="Jagadeeshwari U."/>
            <person name="Venkata Ramana C."/>
            <person name="Sasikala C."/>
        </authorList>
    </citation>
    <scope>NUCLEOTIDE SEQUENCE</scope>
    <source>
        <strain evidence="1">JY119</strain>
    </source>
</reference>
<organism evidence="1 2">
    <name type="scientific">Zalaria obscura</name>
    <dbReference type="NCBI Taxonomy" id="2024903"/>
    <lineage>
        <taxon>Eukaryota</taxon>
        <taxon>Fungi</taxon>
        <taxon>Dikarya</taxon>
        <taxon>Ascomycota</taxon>
        <taxon>Pezizomycotina</taxon>
        <taxon>Dothideomycetes</taxon>
        <taxon>Dothideomycetidae</taxon>
        <taxon>Dothideales</taxon>
        <taxon>Zalariaceae</taxon>
        <taxon>Zalaria</taxon>
    </lineage>
</organism>
<protein>
    <submittedName>
        <fullName evidence="1">Phosphatidylglycerol/phosphatidylinositol transfer protein</fullName>
    </submittedName>
</protein>
<dbReference type="Proteomes" id="UP001320706">
    <property type="component" value="Unassembled WGS sequence"/>
</dbReference>
<name>A0ACC3SEG7_9PEZI</name>
<comment type="caution">
    <text evidence="1">The sequence shown here is derived from an EMBL/GenBank/DDBJ whole genome shotgun (WGS) entry which is preliminary data.</text>
</comment>
<dbReference type="EMBL" id="JAMKPW020000016">
    <property type="protein sequence ID" value="KAK8210188.1"/>
    <property type="molecule type" value="Genomic_DNA"/>
</dbReference>
<keyword evidence="2" id="KW-1185">Reference proteome</keyword>
<proteinExistence type="predicted"/>